<dbReference type="EMBL" id="KN823451">
    <property type="protein sequence ID" value="KIO16970.1"/>
    <property type="molecule type" value="Genomic_DNA"/>
</dbReference>
<feature type="compositionally biased region" description="Basic residues" evidence="3">
    <location>
        <begin position="24"/>
        <end position="34"/>
    </location>
</feature>
<dbReference type="GO" id="GO:0009411">
    <property type="term" value="P:response to UV"/>
    <property type="evidence" value="ECO:0007669"/>
    <property type="project" value="InterPro"/>
</dbReference>
<reference evidence="5" key="2">
    <citation type="submission" date="2015-01" db="EMBL/GenBank/DDBJ databases">
        <title>Evolutionary Origins and Diversification of the Mycorrhizal Mutualists.</title>
        <authorList>
            <consortium name="DOE Joint Genome Institute"/>
            <consortium name="Mycorrhizal Genomics Consortium"/>
            <person name="Kohler A."/>
            <person name="Kuo A."/>
            <person name="Nagy L.G."/>
            <person name="Floudas D."/>
            <person name="Copeland A."/>
            <person name="Barry K.W."/>
            <person name="Cichocki N."/>
            <person name="Veneault-Fourrey C."/>
            <person name="LaButti K."/>
            <person name="Lindquist E.A."/>
            <person name="Lipzen A."/>
            <person name="Lundell T."/>
            <person name="Morin E."/>
            <person name="Murat C."/>
            <person name="Riley R."/>
            <person name="Ohm R."/>
            <person name="Sun H."/>
            <person name="Tunlid A."/>
            <person name="Henrissat B."/>
            <person name="Grigoriev I.V."/>
            <person name="Hibbett D.S."/>
            <person name="Martin F."/>
        </authorList>
    </citation>
    <scope>NUCLEOTIDE SEQUENCE [LARGE SCALE GENOMIC DNA]</scope>
    <source>
        <strain evidence="5">MUT 4182</strain>
    </source>
</reference>
<gene>
    <name evidence="4" type="ORF">M407DRAFT_12562</name>
</gene>
<organism evidence="4 5">
    <name type="scientific">Tulasnella calospora MUT 4182</name>
    <dbReference type="NCBI Taxonomy" id="1051891"/>
    <lineage>
        <taxon>Eukaryota</taxon>
        <taxon>Fungi</taxon>
        <taxon>Dikarya</taxon>
        <taxon>Basidiomycota</taxon>
        <taxon>Agaricomycotina</taxon>
        <taxon>Agaricomycetes</taxon>
        <taxon>Cantharellales</taxon>
        <taxon>Tulasnellaceae</taxon>
        <taxon>Tulasnella</taxon>
    </lineage>
</organism>
<dbReference type="OrthoDB" id="541883at2759"/>
<dbReference type="PANTHER" id="PTHR31290:SF5">
    <property type="entry name" value="UV-DAMAGE ENDONUCLEASE"/>
    <property type="match status" value="1"/>
</dbReference>
<protein>
    <submittedName>
        <fullName evidence="4">Uncharacterized protein</fullName>
    </submittedName>
</protein>
<dbReference type="GO" id="GO:0004519">
    <property type="term" value="F:endonuclease activity"/>
    <property type="evidence" value="ECO:0007669"/>
    <property type="project" value="InterPro"/>
</dbReference>
<feature type="compositionally biased region" description="Low complexity" evidence="3">
    <location>
        <begin position="93"/>
        <end position="103"/>
    </location>
</feature>
<keyword evidence="5" id="KW-1185">Reference proteome</keyword>
<evidence type="ECO:0000313" key="5">
    <source>
        <dbReference type="Proteomes" id="UP000054248"/>
    </source>
</evidence>
<feature type="region of interest" description="Disordered" evidence="3">
    <location>
        <begin position="1"/>
        <end position="44"/>
    </location>
</feature>
<keyword evidence="2" id="KW-0234">DNA repair</keyword>
<dbReference type="InterPro" id="IPR004601">
    <property type="entry name" value="UvdE"/>
</dbReference>
<evidence type="ECO:0000256" key="2">
    <source>
        <dbReference type="ARBA" id="ARBA00023204"/>
    </source>
</evidence>
<evidence type="ECO:0000256" key="1">
    <source>
        <dbReference type="ARBA" id="ARBA00022763"/>
    </source>
</evidence>
<dbReference type="PANTHER" id="PTHR31290">
    <property type="entry name" value="UV-DAMAGE ENDONUCLEASE"/>
    <property type="match status" value="1"/>
</dbReference>
<sequence>MGRKRTIANVAEDANVAANDPLHRNPKRPSKRSRGPQAADLPTFSAAVSPSVTVATPPTRWSARIKVAKSSILAYVNAFGNEDSDLSDDGDTRTSSSTTLTDRPMSDSDGEEVAKPKKSHTQEEESTYRETPRREKKAGYRSRWRRRGRRVRGVSHSGEESENPRKRKLKVTEPIVYDIPDVEKRTTTFKGRLGYACLNTVFQNLTPFFVVGMVKGEIDQFHAMSSEIFPFASHAVYGYDLSFADKELKEAGELAKKYKHRLTMHPGQFTQLGSPKEEVVTASFRKLEYNILSTFLQDKSPNHGIHSILDQCEIMDRMGLDQNSVMIIHMRPSERPVTELIPKINETWKRKGIRAKQHLSEPRPGAVTVMEKRAHADKCKSLPAGLPDDADLMIDAKDKEQAVLELYRIYDLEGVIWENLRLPKKEQTLATNGEKNRKTGVTGADGTEVILKDVEKEGEKPAVVLPTGRSRMLIKGL</sequence>
<dbReference type="Gene3D" id="3.20.20.150">
    <property type="entry name" value="Divalent-metal-dependent TIM barrel enzymes"/>
    <property type="match status" value="2"/>
</dbReference>
<dbReference type="AlphaFoldDB" id="A0A0C3PQU7"/>
<accession>A0A0C3PQU7</accession>
<feature type="compositionally biased region" description="Basic and acidic residues" evidence="3">
    <location>
        <begin position="112"/>
        <end position="133"/>
    </location>
</feature>
<name>A0A0C3PQU7_9AGAM</name>
<feature type="compositionally biased region" description="Basic residues" evidence="3">
    <location>
        <begin position="134"/>
        <end position="153"/>
    </location>
</feature>
<evidence type="ECO:0000313" key="4">
    <source>
        <dbReference type="EMBL" id="KIO16970.1"/>
    </source>
</evidence>
<dbReference type="Pfam" id="PF03851">
    <property type="entry name" value="UvdE"/>
    <property type="match status" value="2"/>
</dbReference>
<feature type="region of interest" description="Disordered" evidence="3">
    <location>
        <begin position="81"/>
        <end position="167"/>
    </location>
</feature>
<reference evidence="4 5" key="1">
    <citation type="submission" date="2014-04" db="EMBL/GenBank/DDBJ databases">
        <authorList>
            <consortium name="DOE Joint Genome Institute"/>
            <person name="Kuo A."/>
            <person name="Girlanda M."/>
            <person name="Perotto S."/>
            <person name="Kohler A."/>
            <person name="Nagy L.G."/>
            <person name="Floudas D."/>
            <person name="Copeland A."/>
            <person name="Barry K.W."/>
            <person name="Cichocki N."/>
            <person name="Veneault-Fourrey C."/>
            <person name="LaButti K."/>
            <person name="Lindquist E.A."/>
            <person name="Lipzen A."/>
            <person name="Lundell T."/>
            <person name="Morin E."/>
            <person name="Murat C."/>
            <person name="Sun H."/>
            <person name="Tunlid A."/>
            <person name="Henrissat B."/>
            <person name="Grigoriev I.V."/>
            <person name="Hibbett D.S."/>
            <person name="Martin F."/>
            <person name="Nordberg H.P."/>
            <person name="Cantor M.N."/>
            <person name="Hua S.X."/>
        </authorList>
    </citation>
    <scope>NUCLEOTIDE SEQUENCE [LARGE SCALE GENOMIC DNA]</scope>
    <source>
        <strain evidence="4 5">MUT 4182</strain>
    </source>
</reference>
<feature type="compositionally biased region" description="Low complexity" evidence="3">
    <location>
        <begin position="8"/>
        <end position="20"/>
    </location>
</feature>
<keyword evidence="1" id="KW-0227">DNA damage</keyword>
<dbReference type="STRING" id="1051891.A0A0C3PQU7"/>
<evidence type="ECO:0000256" key="3">
    <source>
        <dbReference type="SAM" id="MobiDB-lite"/>
    </source>
</evidence>
<dbReference type="Proteomes" id="UP000054248">
    <property type="component" value="Unassembled WGS sequence"/>
</dbReference>
<dbReference type="GO" id="GO:0006289">
    <property type="term" value="P:nucleotide-excision repair"/>
    <property type="evidence" value="ECO:0007669"/>
    <property type="project" value="InterPro"/>
</dbReference>
<dbReference type="HOGENOM" id="CLU_572662_0_0_1"/>
<proteinExistence type="predicted"/>